<dbReference type="KEGG" id="sper:EW093_02515"/>
<accession>A0A5C1Q878</accession>
<keyword evidence="2" id="KW-0812">Transmembrane</keyword>
<keyword evidence="4" id="KW-1185">Reference proteome</keyword>
<proteinExistence type="predicted"/>
<keyword evidence="2" id="KW-0472">Membrane</keyword>
<organism evidence="3 4">
    <name type="scientific">Thiospirochaeta perfilievii</name>
    <dbReference type="NCBI Taxonomy" id="252967"/>
    <lineage>
        <taxon>Bacteria</taxon>
        <taxon>Pseudomonadati</taxon>
        <taxon>Spirochaetota</taxon>
        <taxon>Spirochaetia</taxon>
        <taxon>Spirochaetales</taxon>
        <taxon>Spirochaetaceae</taxon>
        <taxon>Thiospirochaeta</taxon>
    </lineage>
</organism>
<evidence type="ECO:0000256" key="1">
    <source>
        <dbReference type="SAM" id="MobiDB-lite"/>
    </source>
</evidence>
<dbReference type="Proteomes" id="UP000323824">
    <property type="component" value="Chromosome"/>
</dbReference>
<dbReference type="RefSeq" id="WP_149566875.1">
    <property type="nucleotide sequence ID" value="NZ_CP035807.1"/>
</dbReference>
<dbReference type="EMBL" id="CP035807">
    <property type="protein sequence ID" value="QEN03617.1"/>
    <property type="molecule type" value="Genomic_DNA"/>
</dbReference>
<feature type="compositionally biased region" description="Polar residues" evidence="1">
    <location>
        <begin position="143"/>
        <end position="152"/>
    </location>
</feature>
<evidence type="ECO:0000313" key="3">
    <source>
        <dbReference type="EMBL" id="QEN03617.1"/>
    </source>
</evidence>
<sequence>MNRYREKKERERVLLSTLYVFGSTLLVFLFLFLFDLLKFEDFNEYTGPVKITFGSPLSEIDVIPEKQPTPEKIEEQPVEEEKIPEEILEEIESEVIESKSEEILNDKPKIEETKEVEPIKKGIKEPVKVSEPVVQKGRESGNSHETSFQSDSSKISRSGYFPIYQYMPLPKSITLDIYSFISGDVTGFGDKEYNRNFFNRYYQDRGSFFSLSIDVPMENRPDMWAILEAAGYKVESAEYKLDNSLKPVIIAFEINKNSNGMNAIKSAEIVSSSGVSEVDEAVLYGFKQSTYSNNTDESVKGRFKYSFK</sequence>
<reference evidence="3 4" key="2">
    <citation type="submission" date="2019-09" db="EMBL/GenBank/DDBJ databases">
        <title>Complete Genome Sequence and Methylome Analysis of free living Spirochaetas.</title>
        <authorList>
            <person name="Leshcheva N."/>
            <person name="Mikheeva N."/>
        </authorList>
    </citation>
    <scope>NUCLEOTIDE SEQUENCE [LARGE SCALE GENOMIC DNA]</scope>
    <source>
        <strain evidence="3 4">P</strain>
    </source>
</reference>
<evidence type="ECO:0000256" key="2">
    <source>
        <dbReference type="SAM" id="Phobius"/>
    </source>
</evidence>
<dbReference type="AlphaFoldDB" id="A0A5C1Q878"/>
<reference evidence="3 4" key="1">
    <citation type="submission" date="2019-02" db="EMBL/GenBank/DDBJ databases">
        <authorList>
            <person name="Fomenkov A."/>
            <person name="Dubinina G."/>
            <person name="Grabovich M."/>
            <person name="Vincze T."/>
            <person name="Roberts R.J."/>
        </authorList>
    </citation>
    <scope>NUCLEOTIDE SEQUENCE [LARGE SCALE GENOMIC DNA]</scope>
    <source>
        <strain evidence="3 4">P</strain>
    </source>
</reference>
<feature type="region of interest" description="Disordered" evidence="1">
    <location>
        <begin position="131"/>
        <end position="152"/>
    </location>
</feature>
<feature type="transmembrane region" description="Helical" evidence="2">
    <location>
        <begin position="12"/>
        <end position="34"/>
    </location>
</feature>
<evidence type="ECO:0000313" key="4">
    <source>
        <dbReference type="Proteomes" id="UP000323824"/>
    </source>
</evidence>
<protein>
    <submittedName>
        <fullName evidence="3">Uncharacterized protein</fullName>
    </submittedName>
</protein>
<keyword evidence="2" id="KW-1133">Transmembrane helix</keyword>
<gene>
    <name evidence="3" type="ORF">EW093_02515</name>
</gene>
<name>A0A5C1Q878_9SPIO</name>